<evidence type="ECO:0000313" key="1">
    <source>
        <dbReference type="EMBL" id="TQN50800.1"/>
    </source>
</evidence>
<evidence type="ECO:0000313" key="2">
    <source>
        <dbReference type="Proteomes" id="UP000315403"/>
    </source>
</evidence>
<dbReference type="EMBL" id="SZUV01000001">
    <property type="protein sequence ID" value="TQN50800.1"/>
    <property type="molecule type" value="Genomic_DNA"/>
</dbReference>
<accession>A0A543Q3B9</accession>
<protein>
    <submittedName>
        <fullName evidence="1">Uncharacterized protein</fullName>
    </submittedName>
</protein>
<sequence length="75" mass="8079">MLRTYLKSSGNISHTPESGIEGAHIFEQGQHGAAKLVLLGQKGFFAAQFPLVYAHPGFLAGMHAQLGNDRQDAML</sequence>
<gene>
    <name evidence="1" type="ORF">DLNHIDIE_00656</name>
</gene>
<name>A0A543Q3B9_ACITH</name>
<organism evidence="1 2">
    <name type="scientific">Acidithiobacillus thiooxidans ATCC 19377</name>
    <dbReference type="NCBI Taxonomy" id="637390"/>
    <lineage>
        <taxon>Bacteria</taxon>
        <taxon>Pseudomonadati</taxon>
        <taxon>Pseudomonadota</taxon>
        <taxon>Acidithiobacillia</taxon>
        <taxon>Acidithiobacillales</taxon>
        <taxon>Acidithiobacillaceae</taxon>
        <taxon>Acidithiobacillus</taxon>
    </lineage>
</organism>
<dbReference type="AlphaFoldDB" id="A0A543Q3B9"/>
<reference evidence="1 2" key="1">
    <citation type="submission" date="2019-03" db="EMBL/GenBank/DDBJ databases">
        <title>New insights into Acidothiobacillus thiooxidans sulfur metabolism through coupled gene expression, solution geochemistry, microscopy and spectroscopy analyses.</title>
        <authorList>
            <person name="Camacho D."/>
            <person name="Frazao R."/>
            <person name="Fouillen A."/>
            <person name="Nanci A."/>
            <person name="Lang B.F."/>
            <person name="Apte S.C."/>
            <person name="Baron C."/>
            <person name="Warren L.A."/>
        </authorList>
    </citation>
    <scope>NUCLEOTIDE SEQUENCE [LARGE SCALE GENOMIC DNA]</scope>
    <source>
        <strain evidence="1 2">ATCC 19377</strain>
    </source>
</reference>
<comment type="caution">
    <text evidence="1">The sequence shown here is derived from an EMBL/GenBank/DDBJ whole genome shotgun (WGS) entry which is preliminary data.</text>
</comment>
<dbReference type="Proteomes" id="UP000315403">
    <property type="component" value="Unassembled WGS sequence"/>
</dbReference>
<proteinExistence type="predicted"/>